<comment type="caution">
    <text evidence="1">The sequence shown here is derived from an EMBL/GenBank/DDBJ whole genome shotgun (WGS) entry which is preliminary data.</text>
</comment>
<dbReference type="PROSITE" id="PS51257">
    <property type="entry name" value="PROKAR_LIPOPROTEIN"/>
    <property type="match status" value="1"/>
</dbReference>
<evidence type="ECO:0008006" key="3">
    <source>
        <dbReference type="Google" id="ProtNLM"/>
    </source>
</evidence>
<dbReference type="Proteomes" id="UP001185092">
    <property type="component" value="Unassembled WGS sequence"/>
</dbReference>
<dbReference type="InterPro" id="IPR025345">
    <property type="entry name" value="DUF4249"/>
</dbReference>
<name>A0AAE3XQU4_9BACT</name>
<dbReference type="RefSeq" id="WP_309940249.1">
    <property type="nucleotide sequence ID" value="NZ_AP025305.1"/>
</dbReference>
<accession>A0AAE3XQU4</accession>
<evidence type="ECO:0000313" key="2">
    <source>
        <dbReference type="Proteomes" id="UP001185092"/>
    </source>
</evidence>
<reference evidence="1" key="1">
    <citation type="submission" date="2023-07" db="EMBL/GenBank/DDBJ databases">
        <title>Genomic Encyclopedia of Type Strains, Phase IV (KMG-IV): sequencing the most valuable type-strain genomes for metagenomic binning, comparative biology and taxonomic classification.</title>
        <authorList>
            <person name="Goeker M."/>
        </authorList>
    </citation>
    <scope>NUCLEOTIDE SEQUENCE</scope>
    <source>
        <strain evidence="1">DSM 26174</strain>
    </source>
</reference>
<organism evidence="1 2">
    <name type="scientific">Aureibacter tunicatorum</name>
    <dbReference type="NCBI Taxonomy" id="866807"/>
    <lineage>
        <taxon>Bacteria</taxon>
        <taxon>Pseudomonadati</taxon>
        <taxon>Bacteroidota</taxon>
        <taxon>Cytophagia</taxon>
        <taxon>Cytophagales</taxon>
        <taxon>Persicobacteraceae</taxon>
        <taxon>Aureibacter</taxon>
    </lineage>
</organism>
<proteinExistence type="predicted"/>
<dbReference type="AlphaFoldDB" id="A0AAE3XQU4"/>
<dbReference type="Pfam" id="PF14054">
    <property type="entry name" value="DUF4249"/>
    <property type="match status" value="1"/>
</dbReference>
<sequence>MKFQTWLLFLIITSLFTACLPKQDEASIDYVVEAYLRANGPIENILLYKVTGNDRQTVVSNAQVLLTIDDQTLRLKYSTDKGYYFPDSTVLVEHSKSYHLKMLVDERVIESTTIVPEVIIAPFRMPKVISIPDDSTATGLLNRRLATFKWSNIDKEYYLGNLKYMENKPDPLPYKGSRLASLAERLSVVNLPTTADTIPLIGADFTDYGRYQFILYKINDEYVEVFDGNSLVSLSTTSNIENALGIFTATSSDTFFLNVVRKNVVLR</sequence>
<keyword evidence="2" id="KW-1185">Reference proteome</keyword>
<protein>
    <recommendedName>
        <fullName evidence="3">DUF4249 family protein</fullName>
    </recommendedName>
</protein>
<dbReference type="EMBL" id="JAVDQD010000004">
    <property type="protein sequence ID" value="MDR6240344.1"/>
    <property type="molecule type" value="Genomic_DNA"/>
</dbReference>
<gene>
    <name evidence="1" type="ORF">HNQ88_003410</name>
</gene>
<evidence type="ECO:0000313" key="1">
    <source>
        <dbReference type="EMBL" id="MDR6240344.1"/>
    </source>
</evidence>